<sequence>MFRPVRIFICLLILTVSCAEHPFDFVENAFYNVVNWKSDPCDDFYRHACYRSDYKRLVIEGYSNVIKDLDSLILKPIISKYGLIHCSESRSVQYANRMKNWFLRLFLIWGKF</sequence>
<keyword evidence="1" id="KW-0732">Signal</keyword>
<accession>A0AAE8ZQZ2</accession>
<dbReference type="Proteomes" id="UP000827892">
    <property type="component" value="Chromosome X"/>
</dbReference>
<evidence type="ECO:0000313" key="3">
    <source>
        <dbReference type="Proteomes" id="UP000827892"/>
    </source>
</evidence>
<proteinExistence type="predicted"/>
<protein>
    <recommendedName>
        <fullName evidence="4">Peptidase M13 N-terminal domain-containing protein</fullName>
    </recommendedName>
</protein>
<organism evidence="2 3">
    <name type="scientific">Caenorhabditis briggsae</name>
    <dbReference type="NCBI Taxonomy" id="6238"/>
    <lineage>
        <taxon>Eukaryota</taxon>
        <taxon>Metazoa</taxon>
        <taxon>Ecdysozoa</taxon>
        <taxon>Nematoda</taxon>
        <taxon>Chromadorea</taxon>
        <taxon>Rhabditida</taxon>
        <taxon>Rhabditina</taxon>
        <taxon>Rhabditomorpha</taxon>
        <taxon>Rhabditoidea</taxon>
        <taxon>Rhabditidae</taxon>
        <taxon>Peloderinae</taxon>
        <taxon>Caenorhabditis</taxon>
    </lineage>
</organism>
<reference evidence="2 3" key="1">
    <citation type="submission" date="2022-05" db="EMBL/GenBank/DDBJ databases">
        <title>Chromosome-level reference genomes for two strains of Caenorhabditis briggsae: an improved platform for comparative genomics.</title>
        <authorList>
            <person name="Stevens L."/>
            <person name="Andersen E.C."/>
        </authorList>
    </citation>
    <scope>NUCLEOTIDE SEQUENCE [LARGE SCALE GENOMIC DNA]</scope>
    <source>
        <strain evidence="2">QX1410_ONT</strain>
        <tissue evidence="2">Whole-organism</tissue>
    </source>
</reference>
<dbReference type="PROSITE" id="PS51257">
    <property type="entry name" value="PROKAR_LIPOPROTEIN"/>
    <property type="match status" value="1"/>
</dbReference>
<dbReference type="EMBL" id="CP090896">
    <property type="protein sequence ID" value="ULT82915.1"/>
    <property type="molecule type" value="Genomic_DNA"/>
</dbReference>
<dbReference type="AlphaFoldDB" id="A0AAE8ZQZ2"/>
<feature type="signal peptide" evidence="1">
    <location>
        <begin position="1"/>
        <end position="19"/>
    </location>
</feature>
<evidence type="ECO:0008006" key="4">
    <source>
        <dbReference type="Google" id="ProtNLM"/>
    </source>
</evidence>
<feature type="chain" id="PRO_5041998528" description="Peptidase M13 N-terminal domain-containing protein" evidence="1">
    <location>
        <begin position="20"/>
        <end position="112"/>
    </location>
</feature>
<evidence type="ECO:0000256" key="1">
    <source>
        <dbReference type="SAM" id="SignalP"/>
    </source>
</evidence>
<name>A0AAE8ZQZ2_CAEBR</name>
<gene>
    <name evidence="2" type="ORF">L3Y34_012273</name>
</gene>
<dbReference type="SUPFAM" id="SSF55486">
    <property type="entry name" value="Metalloproteases ('zincins'), catalytic domain"/>
    <property type="match status" value="1"/>
</dbReference>
<evidence type="ECO:0000313" key="2">
    <source>
        <dbReference type="EMBL" id="ULT82915.1"/>
    </source>
</evidence>